<dbReference type="SUPFAM" id="SSF52200">
    <property type="entry name" value="Toll/Interleukin receptor TIR domain"/>
    <property type="match status" value="1"/>
</dbReference>
<evidence type="ECO:0000256" key="4">
    <source>
        <dbReference type="ARBA" id="ARBA00023027"/>
    </source>
</evidence>
<organism evidence="6 7">
    <name type="scientific">Malus domestica</name>
    <name type="common">Apple</name>
    <name type="synonym">Pyrus malus</name>
    <dbReference type="NCBI Taxonomy" id="3750"/>
    <lineage>
        <taxon>Eukaryota</taxon>
        <taxon>Viridiplantae</taxon>
        <taxon>Streptophyta</taxon>
        <taxon>Embryophyta</taxon>
        <taxon>Tracheophyta</taxon>
        <taxon>Spermatophyta</taxon>
        <taxon>Magnoliopsida</taxon>
        <taxon>eudicotyledons</taxon>
        <taxon>Gunneridae</taxon>
        <taxon>Pentapetalae</taxon>
        <taxon>rosids</taxon>
        <taxon>fabids</taxon>
        <taxon>Rosales</taxon>
        <taxon>Rosaceae</taxon>
        <taxon>Amygdaloideae</taxon>
        <taxon>Maleae</taxon>
        <taxon>Malus</taxon>
    </lineage>
</organism>
<reference evidence="6 7" key="1">
    <citation type="submission" date="2018-10" db="EMBL/GenBank/DDBJ databases">
        <title>A high-quality apple genome assembly.</title>
        <authorList>
            <person name="Hu J."/>
        </authorList>
    </citation>
    <scope>NUCLEOTIDE SEQUENCE [LARGE SCALE GENOMIC DNA]</scope>
    <source>
        <strain evidence="7">cv. HFTH1</strain>
        <tissue evidence="6">Young leaf</tissue>
    </source>
</reference>
<feature type="domain" description="TIR" evidence="5">
    <location>
        <begin position="45"/>
        <end position="207"/>
    </location>
</feature>
<accession>A0A498JXU4</accession>
<dbReference type="Gene3D" id="3.40.50.10140">
    <property type="entry name" value="Toll/interleukin-1 receptor homology (TIR) domain"/>
    <property type="match status" value="1"/>
</dbReference>
<evidence type="ECO:0000256" key="1">
    <source>
        <dbReference type="ARBA" id="ARBA00022614"/>
    </source>
</evidence>
<dbReference type="Pfam" id="PF01582">
    <property type="entry name" value="TIR"/>
    <property type="match status" value="1"/>
</dbReference>
<keyword evidence="3" id="KW-0611">Plant defense</keyword>
<dbReference type="InterPro" id="IPR032675">
    <property type="entry name" value="LRR_dom_sf"/>
</dbReference>
<dbReference type="InterPro" id="IPR011713">
    <property type="entry name" value="Leu-rich_rpt_3"/>
</dbReference>
<dbReference type="Gene3D" id="3.80.10.10">
    <property type="entry name" value="Ribonuclease Inhibitor"/>
    <property type="match status" value="3"/>
</dbReference>
<protein>
    <recommendedName>
        <fullName evidence="5">TIR domain-containing protein</fullName>
    </recommendedName>
</protein>
<dbReference type="SUPFAM" id="SSF52058">
    <property type="entry name" value="L domain-like"/>
    <property type="match status" value="2"/>
</dbReference>
<evidence type="ECO:0000313" key="6">
    <source>
        <dbReference type="EMBL" id="RXI00719.1"/>
    </source>
</evidence>
<dbReference type="InterPro" id="IPR058546">
    <property type="entry name" value="RPS4B/Roq1-like_LRR"/>
</dbReference>
<dbReference type="Proteomes" id="UP000290289">
    <property type="component" value="Chromosome 4"/>
</dbReference>
<keyword evidence="4" id="KW-0520">NAD</keyword>
<dbReference type="GO" id="GO:0006952">
    <property type="term" value="P:defense response"/>
    <property type="evidence" value="ECO:0007669"/>
    <property type="project" value="InterPro"/>
</dbReference>
<dbReference type="InterPro" id="IPR000157">
    <property type="entry name" value="TIR_dom"/>
</dbReference>
<name>A0A498JXU4_MALDO</name>
<keyword evidence="2" id="KW-0677">Repeat</keyword>
<dbReference type="GO" id="GO:0007165">
    <property type="term" value="P:signal transduction"/>
    <property type="evidence" value="ECO:0007669"/>
    <property type="project" value="InterPro"/>
</dbReference>
<evidence type="ECO:0000259" key="5">
    <source>
        <dbReference type="PROSITE" id="PS50104"/>
    </source>
</evidence>
<dbReference type="SMART" id="SM00255">
    <property type="entry name" value="TIR"/>
    <property type="match status" value="1"/>
</dbReference>
<keyword evidence="1" id="KW-0433">Leucine-rich repeat</keyword>
<dbReference type="Pfam" id="PF07725">
    <property type="entry name" value="LRR_3"/>
    <property type="match status" value="1"/>
</dbReference>
<comment type="caution">
    <text evidence="6">The sequence shown here is derived from an EMBL/GenBank/DDBJ whole genome shotgun (WGS) entry which is preliminary data.</text>
</comment>
<dbReference type="InterPro" id="IPR044974">
    <property type="entry name" value="Disease_R_plants"/>
</dbReference>
<dbReference type="EMBL" id="RDQH01000330">
    <property type="protein sequence ID" value="RXI00719.1"/>
    <property type="molecule type" value="Genomic_DNA"/>
</dbReference>
<dbReference type="FunFam" id="3.40.50.10140:FF:000007">
    <property type="entry name" value="Disease resistance protein (TIR-NBS-LRR class)"/>
    <property type="match status" value="1"/>
</dbReference>
<keyword evidence="7" id="KW-1185">Reference proteome</keyword>
<evidence type="ECO:0000256" key="2">
    <source>
        <dbReference type="ARBA" id="ARBA00022737"/>
    </source>
</evidence>
<dbReference type="PROSITE" id="PS50104">
    <property type="entry name" value="TIR"/>
    <property type="match status" value="1"/>
</dbReference>
<dbReference type="InterPro" id="IPR035897">
    <property type="entry name" value="Toll_tir_struct_dom_sf"/>
</dbReference>
<sequence length="703" mass="79835">MECIMTILQMCCRSLTFSSPSSAAAAAADDNDDDCVEANIPPRREKYDVFINFRGEDTRDGITSHLHAALLQKKIETYIDNRLQKGEEIGPALQEAIEKSTLSVIIFSQNYASSTWCLDELVHILECKKIYGHMVIPVFYDINPSDVRKQHGSYAGAFAQLEKRFKDNIDKVHKWRDALKTAADLSGFDYSNKRGEVRPLKRADFKLMSNLVALSVHSRIFDCKSTAPLDLPGSLRYLYWNRYPLESLPSNFSPENLVELHMPCSEVKKLWKEDQRLVNLEVIDLQYSTNLTEVPNLSGSLKIVHIDLSGCGSLAEIPGYFQDLGKLTHLHLALCTSLKYLPEMPGNIKYLDLLGSGIKELPQSFWSHEKISYLNISHCRYLEKLPSNKCKLKISGSFNLDWHTSLGEFSELPRDISKLSLVGCKRLVSLPTNIWKLKYLEELNLSNCFKLENFPKILEPMEHLKSLNLSGTSIKELHSSIEFLPALKRIQLQGCKRFSSIPKSICKLKYLEVLDFSLCSELVNFPEILEPMEHLKSLNLSGTTVKKLHSSIEFLPALKRIQLQGCKRFSSIPKNICKLKNLEVLDFSLCSKLVNFPEILEPMEHLKSLNLSGTTIKELHSSIEFLPALKRIQLQGCKRFSSIPKSICKLKNLEVLDFSSCAELENFPEILEPMEHLKSLNLSGTLVKELHSSIQFLPALIRI</sequence>
<proteinExistence type="predicted"/>
<evidence type="ECO:0000313" key="7">
    <source>
        <dbReference type="Proteomes" id="UP000290289"/>
    </source>
</evidence>
<gene>
    <name evidence="6" type="ORF">DVH24_000953</name>
</gene>
<dbReference type="Pfam" id="PF23286">
    <property type="entry name" value="LRR_13"/>
    <property type="match status" value="1"/>
</dbReference>
<dbReference type="PANTHER" id="PTHR11017:SF574">
    <property type="entry name" value="ADP-RIBOSYL CYCLASE_CYCLIC ADP-RIBOSE HYDROLASE"/>
    <property type="match status" value="1"/>
</dbReference>
<dbReference type="PANTHER" id="PTHR11017">
    <property type="entry name" value="LEUCINE-RICH REPEAT-CONTAINING PROTEIN"/>
    <property type="match status" value="1"/>
</dbReference>
<evidence type="ECO:0000256" key="3">
    <source>
        <dbReference type="ARBA" id="ARBA00022821"/>
    </source>
</evidence>
<dbReference type="AlphaFoldDB" id="A0A498JXU4"/>
<dbReference type="STRING" id="3750.A0A498JXU4"/>